<protein>
    <submittedName>
        <fullName evidence="1">Uncharacterized protein</fullName>
    </submittedName>
</protein>
<dbReference type="AlphaFoldDB" id="A0A834SNH1"/>
<accession>A0A834SNH1</accession>
<keyword evidence="2" id="KW-1185">Reference proteome</keyword>
<reference evidence="1" key="1">
    <citation type="submission" date="2020-09" db="EMBL/GenBank/DDBJ databases">
        <title>Genome-Enabled Discovery of Anthraquinone Biosynthesis in Senna tora.</title>
        <authorList>
            <person name="Kang S.-H."/>
            <person name="Pandey R.P."/>
            <person name="Lee C.-M."/>
            <person name="Sim J.-S."/>
            <person name="Jeong J.-T."/>
            <person name="Choi B.-S."/>
            <person name="Jung M."/>
            <person name="Ginzburg D."/>
            <person name="Zhao K."/>
            <person name="Won S.Y."/>
            <person name="Oh T.-J."/>
            <person name="Yu Y."/>
            <person name="Kim N.-H."/>
            <person name="Lee O.R."/>
            <person name="Lee T.-H."/>
            <person name="Bashyal P."/>
            <person name="Kim T.-S."/>
            <person name="Lee W.-H."/>
            <person name="Kawkins C."/>
            <person name="Kim C.-K."/>
            <person name="Kim J.S."/>
            <person name="Ahn B.O."/>
            <person name="Rhee S.Y."/>
            <person name="Sohng J.K."/>
        </authorList>
    </citation>
    <scope>NUCLEOTIDE SEQUENCE</scope>
    <source>
        <tissue evidence="1">Leaf</tissue>
    </source>
</reference>
<evidence type="ECO:0000313" key="1">
    <source>
        <dbReference type="EMBL" id="KAF7807204.1"/>
    </source>
</evidence>
<sequence length="57" mass="6708">MGFQQPILVFSKMPVRLQRASMARYRLYNWSIGVITTISGIFEPRCTNSGVYWSRRH</sequence>
<evidence type="ECO:0000313" key="2">
    <source>
        <dbReference type="Proteomes" id="UP000634136"/>
    </source>
</evidence>
<organism evidence="1 2">
    <name type="scientific">Senna tora</name>
    <dbReference type="NCBI Taxonomy" id="362788"/>
    <lineage>
        <taxon>Eukaryota</taxon>
        <taxon>Viridiplantae</taxon>
        <taxon>Streptophyta</taxon>
        <taxon>Embryophyta</taxon>
        <taxon>Tracheophyta</taxon>
        <taxon>Spermatophyta</taxon>
        <taxon>Magnoliopsida</taxon>
        <taxon>eudicotyledons</taxon>
        <taxon>Gunneridae</taxon>
        <taxon>Pentapetalae</taxon>
        <taxon>rosids</taxon>
        <taxon>fabids</taxon>
        <taxon>Fabales</taxon>
        <taxon>Fabaceae</taxon>
        <taxon>Caesalpinioideae</taxon>
        <taxon>Cassia clade</taxon>
        <taxon>Senna</taxon>
    </lineage>
</organism>
<comment type="caution">
    <text evidence="1">The sequence shown here is derived from an EMBL/GenBank/DDBJ whole genome shotgun (WGS) entry which is preliminary data.</text>
</comment>
<name>A0A834SNH1_9FABA</name>
<proteinExistence type="predicted"/>
<gene>
    <name evidence="1" type="ORF">G2W53_039365</name>
</gene>
<dbReference type="EMBL" id="JAAIUW010000012">
    <property type="protein sequence ID" value="KAF7807204.1"/>
    <property type="molecule type" value="Genomic_DNA"/>
</dbReference>
<dbReference type="Proteomes" id="UP000634136">
    <property type="component" value="Unassembled WGS sequence"/>
</dbReference>